<keyword evidence="12" id="KW-0843">Virulence</keyword>
<dbReference type="Pfam" id="PF08448">
    <property type="entry name" value="PAS_4"/>
    <property type="match status" value="1"/>
</dbReference>
<dbReference type="InterPro" id="IPR036890">
    <property type="entry name" value="HATPase_C_sf"/>
</dbReference>
<dbReference type="InterPro" id="IPR000014">
    <property type="entry name" value="PAS"/>
</dbReference>
<proteinExistence type="predicted"/>
<keyword evidence="9" id="KW-0547">Nucleotide-binding</keyword>
<keyword evidence="10 14" id="KW-0418">Kinase</keyword>
<dbReference type="InterPro" id="IPR013656">
    <property type="entry name" value="PAS_4"/>
</dbReference>
<protein>
    <recommendedName>
        <fullName evidence="3">Blue-light-activated histidine kinase</fullName>
        <ecNumber evidence="2">2.7.13.3</ecNumber>
    </recommendedName>
</protein>
<gene>
    <name evidence="14" type="ORF">SAMN03080610_02961</name>
</gene>
<evidence type="ECO:0000256" key="11">
    <source>
        <dbReference type="ARBA" id="ARBA00022840"/>
    </source>
</evidence>
<evidence type="ECO:0000256" key="2">
    <source>
        <dbReference type="ARBA" id="ARBA00012438"/>
    </source>
</evidence>
<keyword evidence="11" id="KW-0067">ATP-binding</keyword>
<dbReference type="Gene3D" id="3.30.450.20">
    <property type="entry name" value="PAS domain"/>
    <property type="match status" value="1"/>
</dbReference>
<keyword evidence="4" id="KW-0597">Phosphoprotein</keyword>
<dbReference type="EC" id="2.7.13.3" evidence="2"/>
<dbReference type="InterPro" id="IPR035965">
    <property type="entry name" value="PAS-like_dom_sf"/>
</dbReference>
<organism evidence="14 15">
    <name type="scientific">Afifella marina DSM 2698</name>
    <dbReference type="NCBI Taxonomy" id="1120955"/>
    <lineage>
        <taxon>Bacteria</taxon>
        <taxon>Pseudomonadati</taxon>
        <taxon>Pseudomonadota</taxon>
        <taxon>Alphaproteobacteria</taxon>
        <taxon>Hyphomicrobiales</taxon>
        <taxon>Afifellaceae</taxon>
        <taxon>Afifella</taxon>
    </lineage>
</organism>
<feature type="domain" description="PAC" evidence="13">
    <location>
        <begin position="108"/>
        <end position="164"/>
    </location>
</feature>
<dbReference type="PANTHER" id="PTHR41523">
    <property type="entry name" value="TWO-COMPONENT SYSTEM SENSOR PROTEIN"/>
    <property type="match status" value="1"/>
</dbReference>
<keyword evidence="7" id="KW-0808">Transferase</keyword>
<dbReference type="SUPFAM" id="SSF55785">
    <property type="entry name" value="PYP-like sensor domain (PAS domain)"/>
    <property type="match status" value="1"/>
</dbReference>
<dbReference type="InterPro" id="IPR000700">
    <property type="entry name" value="PAS-assoc_C"/>
</dbReference>
<dbReference type="Proteomes" id="UP000199347">
    <property type="component" value="Unassembled WGS sequence"/>
</dbReference>
<comment type="catalytic activity">
    <reaction evidence="1">
        <text>ATP + protein L-histidine = ADP + protein N-phospho-L-histidine.</text>
        <dbReference type="EC" id="2.7.13.3"/>
    </reaction>
</comment>
<dbReference type="PANTHER" id="PTHR41523:SF7">
    <property type="entry name" value="HISTIDINE KINASE"/>
    <property type="match status" value="1"/>
</dbReference>
<dbReference type="STRING" id="1120955.SAMN03080610_02961"/>
<accession>A0A1G5NZH0</accession>
<dbReference type="PROSITE" id="PS50113">
    <property type="entry name" value="PAC"/>
    <property type="match status" value="1"/>
</dbReference>
<evidence type="ECO:0000256" key="6">
    <source>
        <dbReference type="ARBA" id="ARBA00022643"/>
    </source>
</evidence>
<evidence type="ECO:0000256" key="8">
    <source>
        <dbReference type="ARBA" id="ARBA00022737"/>
    </source>
</evidence>
<dbReference type="Pfam" id="PF07536">
    <property type="entry name" value="HWE_HK"/>
    <property type="match status" value="1"/>
</dbReference>
<keyword evidence="6" id="KW-0288">FMN</keyword>
<evidence type="ECO:0000259" key="13">
    <source>
        <dbReference type="PROSITE" id="PS50113"/>
    </source>
</evidence>
<dbReference type="GO" id="GO:0005524">
    <property type="term" value="F:ATP binding"/>
    <property type="evidence" value="ECO:0007669"/>
    <property type="project" value="UniProtKB-KW"/>
</dbReference>
<dbReference type="SMART" id="SM00911">
    <property type="entry name" value="HWE_HK"/>
    <property type="match status" value="1"/>
</dbReference>
<evidence type="ECO:0000256" key="12">
    <source>
        <dbReference type="ARBA" id="ARBA00023026"/>
    </source>
</evidence>
<evidence type="ECO:0000313" key="15">
    <source>
        <dbReference type="Proteomes" id="UP000199347"/>
    </source>
</evidence>
<evidence type="ECO:0000256" key="3">
    <source>
        <dbReference type="ARBA" id="ARBA00021740"/>
    </source>
</evidence>
<dbReference type="AlphaFoldDB" id="A0A1G5NZH0"/>
<dbReference type="InterPro" id="IPR011102">
    <property type="entry name" value="Sig_transdc_His_kinase_HWE"/>
</dbReference>
<evidence type="ECO:0000256" key="9">
    <source>
        <dbReference type="ARBA" id="ARBA00022741"/>
    </source>
</evidence>
<sequence length="358" mass="39552">MPKIDLRYDLSHVFSVFLAVTASPPRDKEGRPLGATHVAKAALWERCAKLLRGSQISLFSQDAEGHFNWVFNSPAGLSPSTVLGRTDEEVLPLAAAEQLGAAKEAAIQEGEMQQVELCLPYGDDPRWYDVMLVPEEDEDGSQTAIIGAAIDITERKIQEEHLRIVMRELAHRSKNLLAVIQGIARQTAENASSTEQFVSRFNGRIFSLSRAHDVLTEADWRGARIFDLVRSQISLYAEPRLSQVDIIGINGFLRPNAAQYLGLALHELTTNAIKYGALGTDEGRVEVSFERVPEDAGRYRFTWCERNGPPVKEPKSRSFGVVMLCNVVPTTVGGEAELVFDGDGLCYELTLAKSQLIP</sequence>
<evidence type="ECO:0000256" key="4">
    <source>
        <dbReference type="ARBA" id="ARBA00022553"/>
    </source>
</evidence>
<name>A0A1G5NZH0_AFIMA</name>
<reference evidence="14 15" key="1">
    <citation type="submission" date="2016-10" db="EMBL/GenBank/DDBJ databases">
        <authorList>
            <person name="de Groot N.N."/>
        </authorList>
    </citation>
    <scope>NUCLEOTIDE SEQUENCE [LARGE SCALE GENOMIC DNA]</scope>
    <source>
        <strain evidence="14 15">DSM 2698</strain>
    </source>
</reference>
<evidence type="ECO:0000256" key="1">
    <source>
        <dbReference type="ARBA" id="ARBA00000085"/>
    </source>
</evidence>
<keyword evidence="8" id="KW-0677">Repeat</keyword>
<evidence type="ECO:0000256" key="10">
    <source>
        <dbReference type="ARBA" id="ARBA00022777"/>
    </source>
</evidence>
<dbReference type="Gene3D" id="3.30.565.10">
    <property type="entry name" value="Histidine kinase-like ATPase, C-terminal domain"/>
    <property type="match status" value="1"/>
</dbReference>
<evidence type="ECO:0000313" key="14">
    <source>
        <dbReference type="EMBL" id="SCZ42703.1"/>
    </source>
</evidence>
<dbReference type="EMBL" id="FMVW01000007">
    <property type="protein sequence ID" value="SCZ42703.1"/>
    <property type="molecule type" value="Genomic_DNA"/>
</dbReference>
<keyword evidence="5" id="KW-0285">Flavoprotein</keyword>
<dbReference type="CDD" id="cd00130">
    <property type="entry name" value="PAS"/>
    <property type="match status" value="1"/>
</dbReference>
<keyword evidence="15" id="KW-1185">Reference proteome</keyword>
<evidence type="ECO:0000256" key="5">
    <source>
        <dbReference type="ARBA" id="ARBA00022630"/>
    </source>
</evidence>
<evidence type="ECO:0000256" key="7">
    <source>
        <dbReference type="ARBA" id="ARBA00022679"/>
    </source>
</evidence>
<dbReference type="GO" id="GO:0004673">
    <property type="term" value="F:protein histidine kinase activity"/>
    <property type="evidence" value="ECO:0007669"/>
    <property type="project" value="UniProtKB-EC"/>
</dbReference>